<dbReference type="AlphaFoldDB" id="I4YIR8"/>
<dbReference type="HOGENOM" id="CLU_2529180_0_0_1"/>
<evidence type="ECO:0000313" key="1">
    <source>
        <dbReference type="EMBL" id="EIM23860.1"/>
    </source>
</evidence>
<dbReference type="KEGG" id="wse:WALSEDRAFT_58979"/>
<dbReference type="Proteomes" id="UP000005242">
    <property type="component" value="Unassembled WGS sequence"/>
</dbReference>
<name>I4YIR8_WALMC</name>
<proteinExistence type="predicted"/>
<dbReference type="EMBL" id="JH668223">
    <property type="protein sequence ID" value="EIM23860.1"/>
    <property type="molecule type" value="Genomic_DNA"/>
</dbReference>
<reference evidence="1 2" key="1">
    <citation type="journal article" date="2012" name="Fungal Genet. Biol.">
        <title>The genome of the xerotolerant mold Wallemia sebi reveals adaptations to osmotic stress and suggests cryptic sexual reproduction.</title>
        <authorList>
            <person name="Padamsee M."/>
            <person name="Kumar T.K.A."/>
            <person name="Riley R."/>
            <person name="Binder M."/>
            <person name="Boyd A."/>
            <person name="Calvo A.M."/>
            <person name="Furukawa K."/>
            <person name="Hesse C."/>
            <person name="Hohmann S."/>
            <person name="James T.Y."/>
            <person name="LaButti K."/>
            <person name="Lapidus A."/>
            <person name="Lindquist E."/>
            <person name="Lucas S."/>
            <person name="Miller K."/>
            <person name="Shantappa S."/>
            <person name="Grigoriev I.V."/>
            <person name="Hibbett D.S."/>
            <person name="McLaughlin D.J."/>
            <person name="Spatafora J.W."/>
            <person name="Aime M.C."/>
        </authorList>
    </citation>
    <scope>NUCLEOTIDE SEQUENCE [LARGE SCALE GENOMIC DNA]</scope>
    <source>
        <strain evidence="2">ATCC MYA-4683 / CBS 633.66</strain>
    </source>
</reference>
<dbReference type="InParanoid" id="I4YIR8"/>
<organism evidence="1 2">
    <name type="scientific">Wallemia mellicola (strain ATCC MYA-4683 / CBS 633.66)</name>
    <name type="common">Wallemia sebi (CBS 633.66)</name>
    <dbReference type="NCBI Taxonomy" id="671144"/>
    <lineage>
        <taxon>Eukaryota</taxon>
        <taxon>Fungi</taxon>
        <taxon>Dikarya</taxon>
        <taxon>Basidiomycota</taxon>
        <taxon>Wallemiomycotina</taxon>
        <taxon>Wallemiomycetes</taxon>
        <taxon>Wallemiales</taxon>
        <taxon>Wallemiaceae</taxon>
        <taxon>Wallemia</taxon>
    </lineage>
</organism>
<accession>I4YIR8</accession>
<evidence type="ECO:0000313" key="2">
    <source>
        <dbReference type="Proteomes" id="UP000005242"/>
    </source>
</evidence>
<dbReference type="GeneID" id="18473103"/>
<gene>
    <name evidence="1" type="ORF">WALSEDRAFT_58979</name>
</gene>
<sequence>MVVIELHYGVKTKMLMRHKRLMVMPPSLLDVVLITRNYKKYVNTYLFSFMMHCYRYLTYEIWEYGAQINCELRPFINGVPLKRQ</sequence>
<keyword evidence="2" id="KW-1185">Reference proteome</keyword>
<dbReference type="RefSeq" id="XP_006955704.1">
    <property type="nucleotide sequence ID" value="XM_006955642.1"/>
</dbReference>
<protein>
    <submittedName>
        <fullName evidence="1">Uncharacterized protein</fullName>
    </submittedName>
</protein>